<dbReference type="KEGG" id="aten:116289624"/>
<protein>
    <submittedName>
        <fullName evidence="3">Uncharacterized protein LOC116289624</fullName>
    </submittedName>
</protein>
<evidence type="ECO:0000256" key="1">
    <source>
        <dbReference type="SAM" id="MobiDB-lite"/>
    </source>
</evidence>
<feature type="compositionally biased region" description="Polar residues" evidence="1">
    <location>
        <begin position="10"/>
        <end position="25"/>
    </location>
</feature>
<dbReference type="AlphaFoldDB" id="A0A6P8HIG1"/>
<dbReference type="OrthoDB" id="5984532at2759"/>
<dbReference type="RefSeq" id="XP_031552432.1">
    <property type="nucleotide sequence ID" value="XM_031696572.1"/>
</dbReference>
<evidence type="ECO:0000313" key="2">
    <source>
        <dbReference type="Proteomes" id="UP000515163"/>
    </source>
</evidence>
<feature type="non-terminal residue" evidence="3">
    <location>
        <position position="1"/>
    </location>
</feature>
<evidence type="ECO:0000313" key="3">
    <source>
        <dbReference type="RefSeq" id="XP_031552432.1"/>
    </source>
</evidence>
<gene>
    <name evidence="3" type="primary">LOC116289624</name>
</gene>
<dbReference type="InParanoid" id="A0A6P8HIG1"/>
<sequence>VKERNHDQNYQKTKTGNNCNRSKSQVGDEPKSKIIGDKKLAHFTSEKSARCCWCLQTPCVVLGPIRPRGHPLPTNHTKRLKEYRFFYQKLKKAGLWIREEYLQRKQELGCHIHDVREGMPWCVVEDVRKRWPNPPHIPYMGHKRA</sequence>
<proteinExistence type="predicted"/>
<keyword evidence="2" id="KW-1185">Reference proteome</keyword>
<organism evidence="2 3">
    <name type="scientific">Actinia tenebrosa</name>
    <name type="common">Australian red waratah sea anemone</name>
    <dbReference type="NCBI Taxonomy" id="6105"/>
    <lineage>
        <taxon>Eukaryota</taxon>
        <taxon>Metazoa</taxon>
        <taxon>Cnidaria</taxon>
        <taxon>Anthozoa</taxon>
        <taxon>Hexacorallia</taxon>
        <taxon>Actiniaria</taxon>
        <taxon>Actiniidae</taxon>
        <taxon>Actinia</taxon>
    </lineage>
</organism>
<dbReference type="Proteomes" id="UP000515163">
    <property type="component" value="Unplaced"/>
</dbReference>
<dbReference type="GeneID" id="116289624"/>
<accession>A0A6P8HIG1</accession>
<feature type="region of interest" description="Disordered" evidence="1">
    <location>
        <begin position="1"/>
        <end position="31"/>
    </location>
</feature>
<name>A0A6P8HIG1_ACTTE</name>
<reference evidence="3" key="1">
    <citation type="submission" date="2025-08" db="UniProtKB">
        <authorList>
            <consortium name="RefSeq"/>
        </authorList>
    </citation>
    <scope>IDENTIFICATION</scope>
</reference>